<protein>
    <recommendedName>
        <fullName evidence="2">Phage protein</fullName>
    </recommendedName>
</protein>
<dbReference type="EMBL" id="PP965177">
    <property type="protein sequence ID" value="XDJ02573.1"/>
    <property type="molecule type" value="Genomic_DNA"/>
</dbReference>
<accession>A0AB39C7G5</accession>
<reference evidence="1" key="1">
    <citation type="submission" date="2024-06" db="EMBL/GenBank/DDBJ databases">
        <authorList>
            <person name="Lee H."/>
            <person name="Agrawal S."/>
        </authorList>
    </citation>
    <scope>NUCLEOTIDE SEQUENCE</scope>
</reference>
<name>A0AB39C7G5_9CAUD</name>
<evidence type="ECO:0000313" key="1">
    <source>
        <dbReference type="EMBL" id="XDJ02573.1"/>
    </source>
</evidence>
<evidence type="ECO:0008006" key="2">
    <source>
        <dbReference type="Google" id="ProtNLM"/>
    </source>
</evidence>
<proteinExistence type="predicted"/>
<organism evidence="1">
    <name type="scientific">Bacillus phage KoopaTroopa</name>
    <dbReference type="NCBI Taxonomy" id="3234046"/>
    <lineage>
        <taxon>Viruses</taxon>
        <taxon>Duplodnaviria</taxon>
        <taxon>Heunggongvirae</taxon>
        <taxon>Uroviricota</taxon>
        <taxon>Caudoviricetes</taxon>
    </lineage>
</organism>
<sequence>MNYKKGVLLMNYKDKFVGTTIYGFCNGYFGRDSYDDKVIIASGENWIVGKTQYGYVEFASFDDGEEMEELIASWSVREDNDCGW</sequence>